<dbReference type="Pfam" id="PF12642">
    <property type="entry name" value="TpcC"/>
    <property type="match status" value="1"/>
</dbReference>
<gene>
    <name evidence="2" type="ORF">SsS58_05845</name>
</gene>
<dbReference type="Proteomes" id="UP000067448">
    <property type="component" value="Unassembled WGS sequence"/>
</dbReference>
<evidence type="ECO:0000313" key="3">
    <source>
        <dbReference type="Proteomes" id="UP000067448"/>
    </source>
</evidence>
<comment type="caution">
    <text evidence="2">The sequence shown here is derived from an EMBL/GenBank/DDBJ whole genome shotgun (WGS) entry which is preliminary data.</text>
</comment>
<keyword evidence="1" id="KW-1133">Transmembrane helix</keyword>
<dbReference type="RefSeq" id="WP_059082792.1">
    <property type="nucleotide sequence ID" value="NZ_BCMM01000030.1"/>
</dbReference>
<protein>
    <submittedName>
        <fullName evidence="2">Conjugative transposon protein TcpC</fullName>
    </submittedName>
</protein>
<keyword evidence="1" id="KW-0812">Transmembrane</keyword>
<evidence type="ECO:0000256" key="1">
    <source>
        <dbReference type="SAM" id="Phobius"/>
    </source>
</evidence>
<reference evidence="2 3" key="2">
    <citation type="journal article" date="2016" name="Genome Announc.">
        <title>Draft Genome Sequences of Streptomyces scabiei S58, Streptomyces turgidiscabies T45, and Streptomyces acidiscabies a10, the Pathogens of Potato Common Scab, Isolated in Japan.</title>
        <authorList>
            <person name="Tomihama T."/>
            <person name="Nishi Y."/>
            <person name="Sakai M."/>
            <person name="Ikenaga M."/>
            <person name="Okubo T."/>
            <person name="Ikeda S."/>
        </authorList>
    </citation>
    <scope>NUCLEOTIDE SEQUENCE [LARGE SCALE GENOMIC DNA]</scope>
    <source>
        <strain evidence="2 3">S58</strain>
    </source>
</reference>
<dbReference type="InterPro" id="IPR024735">
    <property type="entry name" value="TcpC"/>
</dbReference>
<dbReference type="AlphaFoldDB" id="A0A117EFG2"/>
<evidence type="ECO:0000313" key="2">
    <source>
        <dbReference type="EMBL" id="GAQ65436.1"/>
    </source>
</evidence>
<name>A0A117EFG2_STRSC</name>
<dbReference type="OrthoDB" id="3852226at2"/>
<accession>A0A117EFG2</accession>
<organism evidence="2 3">
    <name type="scientific">Streptomyces scabiei</name>
    <dbReference type="NCBI Taxonomy" id="1930"/>
    <lineage>
        <taxon>Bacteria</taxon>
        <taxon>Bacillati</taxon>
        <taxon>Actinomycetota</taxon>
        <taxon>Actinomycetes</taxon>
        <taxon>Kitasatosporales</taxon>
        <taxon>Streptomycetaceae</taxon>
        <taxon>Streptomyces</taxon>
    </lineage>
</organism>
<reference evidence="3" key="3">
    <citation type="submission" date="2016-02" db="EMBL/GenBank/DDBJ databases">
        <title>Draft genome of pathogenic Streptomyces sp. in Japan.</title>
        <authorList>
            <person name="Tomihama T."/>
            <person name="Ikenaga M."/>
            <person name="Sakai M."/>
            <person name="Okubo T."/>
            <person name="Ikeda S."/>
        </authorList>
    </citation>
    <scope>NUCLEOTIDE SEQUENCE [LARGE SCALE GENOMIC DNA]</scope>
    <source>
        <strain evidence="3">S58</strain>
    </source>
</reference>
<sequence>MSPAKQASESEAAAPMAAGARLEAMRRRVRLSRLAVWTVIAAGPIALCVAVASTPTTVEAATPAKPTAVRTAAVGAGPGGYAQLFVSAWLRSSADDATTAQARLVQALAPDVELPDPAAGAQSKPQSVTAVRSAQRTGGTWSVTVAAQYADGRLRYYAVPVAAGGAGASFAVTGAPGVVAGPARAEVAKSSYGVSVPEGDLSSAVGEFFAAYLTGSGEVSRYLAPGVTLSAVSPAPYTAVSVQQVSAVEEAAAAEQVPADGTKVRVLVQVEARDADGRWPLAYELVLKARSGRWEVAALESGTVQDGGSR</sequence>
<keyword evidence="1" id="KW-0472">Membrane</keyword>
<proteinExistence type="predicted"/>
<feature type="transmembrane region" description="Helical" evidence="1">
    <location>
        <begin position="34"/>
        <end position="53"/>
    </location>
</feature>
<reference evidence="3" key="1">
    <citation type="submission" date="2015-11" db="EMBL/GenBank/DDBJ databases">
        <authorList>
            <consortium name="Cross-ministerial Strategic Innovation Promotion Program (SIP) consortium"/>
            <person name="Tomihama T."/>
            <person name="Ikenaga M."/>
            <person name="Sakai M."/>
            <person name="Okubo T."/>
            <person name="Ikeda S."/>
        </authorList>
    </citation>
    <scope>NUCLEOTIDE SEQUENCE [LARGE SCALE GENOMIC DNA]</scope>
    <source>
        <strain evidence="3">S58</strain>
    </source>
</reference>
<dbReference type="EMBL" id="BCMM01000030">
    <property type="protein sequence ID" value="GAQ65436.1"/>
    <property type="molecule type" value="Genomic_DNA"/>
</dbReference>